<dbReference type="SUPFAM" id="SSF53335">
    <property type="entry name" value="S-adenosyl-L-methionine-dependent methyltransferases"/>
    <property type="match status" value="1"/>
</dbReference>
<dbReference type="InterPro" id="IPR029063">
    <property type="entry name" value="SAM-dependent_MTases_sf"/>
</dbReference>
<feature type="domain" description="Methyltransferase" evidence="1">
    <location>
        <begin position="31"/>
        <end position="141"/>
    </location>
</feature>
<evidence type="ECO:0000313" key="2">
    <source>
        <dbReference type="EMBL" id="GIY47892.1"/>
    </source>
</evidence>
<protein>
    <submittedName>
        <fullName evidence="2">Methyltransf_25 domain-containing protein</fullName>
    </submittedName>
</protein>
<dbReference type="InterPro" id="IPR025714">
    <property type="entry name" value="Methyltranfer_dom"/>
</dbReference>
<name>A0AAV4TSZ6_9ARAC</name>
<accession>A0AAV4TSZ6</accession>
<proteinExistence type="predicted"/>
<dbReference type="Proteomes" id="UP001054837">
    <property type="component" value="Unassembled WGS sequence"/>
</dbReference>
<dbReference type="CDD" id="cd02440">
    <property type="entry name" value="AdoMet_MTases"/>
    <property type="match status" value="1"/>
</dbReference>
<reference evidence="2 3" key="1">
    <citation type="submission" date="2021-06" db="EMBL/GenBank/DDBJ databases">
        <title>Caerostris darwini draft genome.</title>
        <authorList>
            <person name="Kono N."/>
            <person name="Arakawa K."/>
        </authorList>
    </citation>
    <scope>NUCLEOTIDE SEQUENCE [LARGE SCALE GENOMIC DNA]</scope>
</reference>
<keyword evidence="3" id="KW-1185">Reference proteome</keyword>
<dbReference type="AlphaFoldDB" id="A0AAV4TSZ6"/>
<comment type="caution">
    <text evidence="2">The sequence shown here is derived from an EMBL/GenBank/DDBJ whole genome shotgun (WGS) entry which is preliminary data.</text>
</comment>
<sequence>MGTPQASYVSSDSAHFLKVVADKFQWIDLSDDIVMDVGCGNPKIKFSDLLIERFPNIKQVISIDKRAGLIEFLKCRIRHSKIIHYQFADIEDWSTLKEWEGKISKLVSIHCFHQLKDQKISFQNVFKMLKPGGEVAILFCLQSGYVGWLNDLINDSKWNKYYNGNSPESPLTQFSKKEASDYETMLGDIGFSIIECKKEKIGNPFESSEAFKSDILKLALSSFKIPEESKEEFKEDLYKAFMKHNAMLADKPCQISFFLTVFLRKPEN</sequence>
<dbReference type="Pfam" id="PF13847">
    <property type="entry name" value="Methyltransf_31"/>
    <property type="match status" value="1"/>
</dbReference>
<dbReference type="EMBL" id="BPLQ01010027">
    <property type="protein sequence ID" value="GIY47892.1"/>
    <property type="molecule type" value="Genomic_DNA"/>
</dbReference>
<evidence type="ECO:0000313" key="3">
    <source>
        <dbReference type="Proteomes" id="UP001054837"/>
    </source>
</evidence>
<gene>
    <name evidence="2" type="primary">AVEN_149691_1</name>
    <name evidence="2" type="ORF">CDAR_96181</name>
</gene>
<evidence type="ECO:0000259" key="1">
    <source>
        <dbReference type="Pfam" id="PF13847"/>
    </source>
</evidence>
<dbReference type="Gene3D" id="3.40.50.150">
    <property type="entry name" value="Vaccinia Virus protein VP39"/>
    <property type="match status" value="1"/>
</dbReference>
<organism evidence="2 3">
    <name type="scientific">Caerostris darwini</name>
    <dbReference type="NCBI Taxonomy" id="1538125"/>
    <lineage>
        <taxon>Eukaryota</taxon>
        <taxon>Metazoa</taxon>
        <taxon>Ecdysozoa</taxon>
        <taxon>Arthropoda</taxon>
        <taxon>Chelicerata</taxon>
        <taxon>Arachnida</taxon>
        <taxon>Araneae</taxon>
        <taxon>Araneomorphae</taxon>
        <taxon>Entelegynae</taxon>
        <taxon>Araneoidea</taxon>
        <taxon>Araneidae</taxon>
        <taxon>Caerostris</taxon>
    </lineage>
</organism>